<sequence>STSSLSNSYYLKDSCALINMFTQIPSMNTGVYGPTGIASKWISRPLEISVIIRATRFLVYRILRSTTLLLH</sequence>
<dbReference type="EMBL" id="BTRK01000005">
    <property type="protein sequence ID" value="GMR51892.1"/>
    <property type="molecule type" value="Genomic_DNA"/>
</dbReference>
<gene>
    <name evidence="1" type="ORF">PMAYCL1PPCAC_22087</name>
</gene>
<evidence type="ECO:0000313" key="2">
    <source>
        <dbReference type="Proteomes" id="UP001328107"/>
    </source>
</evidence>
<reference evidence="2" key="1">
    <citation type="submission" date="2022-10" db="EMBL/GenBank/DDBJ databases">
        <title>Genome assembly of Pristionchus species.</title>
        <authorList>
            <person name="Yoshida K."/>
            <person name="Sommer R.J."/>
        </authorList>
    </citation>
    <scope>NUCLEOTIDE SEQUENCE [LARGE SCALE GENOMIC DNA]</scope>
    <source>
        <strain evidence="2">RS5460</strain>
    </source>
</reference>
<comment type="caution">
    <text evidence="1">The sequence shown here is derived from an EMBL/GenBank/DDBJ whole genome shotgun (WGS) entry which is preliminary data.</text>
</comment>
<name>A0AAN5CXN0_9BILA</name>
<keyword evidence="2" id="KW-1185">Reference proteome</keyword>
<feature type="non-terminal residue" evidence="1">
    <location>
        <position position="1"/>
    </location>
</feature>
<organism evidence="1 2">
    <name type="scientific">Pristionchus mayeri</name>
    <dbReference type="NCBI Taxonomy" id="1317129"/>
    <lineage>
        <taxon>Eukaryota</taxon>
        <taxon>Metazoa</taxon>
        <taxon>Ecdysozoa</taxon>
        <taxon>Nematoda</taxon>
        <taxon>Chromadorea</taxon>
        <taxon>Rhabditida</taxon>
        <taxon>Rhabditina</taxon>
        <taxon>Diplogasteromorpha</taxon>
        <taxon>Diplogasteroidea</taxon>
        <taxon>Neodiplogasteridae</taxon>
        <taxon>Pristionchus</taxon>
    </lineage>
</organism>
<protein>
    <submittedName>
        <fullName evidence="1">Uncharacterized protein</fullName>
    </submittedName>
</protein>
<evidence type="ECO:0000313" key="1">
    <source>
        <dbReference type="EMBL" id="GMR51892.1"/>
    </source>
</evidence>
<dbReference type="Proteomes" id="UP001328107">
    <property type="component" value="Unassembled WGS sequence"/>
</dbReference>
<dbReference type="AlphaFoldDB" id="A0AAN5CXN0"/>
<accession>A0AAN5CXN0</accession>
<proteinExistence type="predicted"/>